<keyword evidence="4" id="KW-0645">Protease</keyword>
<dbReference type="Pfam" id="PF14543">
    <property type="entry name" value="TAXi_N"/>
    <property type="match status" value="1"/>
</dbReference>
<dbReference type="Proteomes" id="UP000087171">
    <property type="component" value="Chromosome Ca8"/>
</dbReference>
<keyword evidence="6" id="KW-0378">Hydrolase</keyword>
<keyword evidence="3" id="KW-0964">Secreted</keyword>
<feature type="chain" id="PRO_5010338839" evidence="8">
    <location>
        <begin position="26"/>
        <end position="420"/>
    </location>
</feature>
<evidence type="ECO:0000256" key="8">
    <source>
        <dbReference type="SAM" id="SignalP"/>
    </source>
</evidence>
<dbReference type="RefSeq" id="XP_004511546.1">
    <property type="nucleotide sequence ID" value="XM_004511489.3"/>
</dbReference>
<dbReference type="InterPro" id="IPR032861">
    <property type="entry name" value="TAXi_N"/>
</dbReference>
<evidence type="ECO:0000256" key="3">
    <source>
        <dbReference type="ARBA" id="ARBA00022525"/>
    </source>
</evidence>
<dbReference type="Gene3D" id="2.40.70.10">
    <property type="entry name" value="Acid Proteases"/>
    <property type="match status" value="2"/>
</dbReference>
<dbReference type="eggNOG" id="KOG1339">
    <property type="taxonomic scope" value="Eukaryota"/>
</dbReference>
<evidence type="ECO:0000256" key="2">
    <source>
        <dbReference type="ARBA" id="ARBA00007447"/>
    </source>
</evidence>
<name>A0A1S2YXK9_CICAR</name>
<keyword evidence="7" id="KW-0325">Glycoprotein</keyword>
<dbReference type="GO" id="GO:0006508">
    <property type="term" value="P:proteolysis"/>
    <property type="evidence" value="ECO:0007669"/>
    <property type="project" value="UniProtKB-KW"/>
</dbReference>
<reference evidence="11" key="2">
    <citation type="submission" date="2025-08" db="UniProtKB">
        <authorList>
            <consortium name="RefSeq"/>
        </authorList>
    </citation>
    <scope>IDENTIFICATION</scope>
    <source>
        <tissue evidence="11">Etiolated seedlings</tissue>
    </source>
</reference>
<gene>
    <name evidence="11" type="primary">LOC101514210</name>
</gene>
<keyword evidence="8" id="KW-0732">Signal</keyword>
<dbReference type="InterPro" id="IPR051708">
    <property type="entry name" value="Plant_Aspart_Prot_A1"/>
</dbReference>
<dbReference type="FunFam" id="2.40.70.10:FF:000050">
    <property type="entry name" value="Aspartic proteinase CDR1"/>
    <property type="match status" value="1"/>
</dbReference>
<dbReference type="KEGG" id="cam:101514210"/>
<proteinExistence type="inferred from homology"/>
<evidence type="ECO:0000313" key="11">
    <source>
        <dbReference type="RefSeq" id="XP_004511546.1"/>
    </source>
</evidence>
<evidence type="ECO:0000259" key="9">
    <source>
        <dbReference type="PROSITE" id="PS51767"/>
    </source>
</evidence>
<dbReference type="InterPro" id="IPR034161">
    <property type="entry name" value="Pepsin-like_plant"/>
</dbReference>
<dbReference type="InterPro" id="IPR033121">
    <property type="entry name" value="PEPTIDASE_A1"/>
</dbReference>
<dbReference type="SUPFAM" id="SSF50630">
    <property type="entry name" value="Acid proteases"/>
    <property type="match status" value="1"/>
</dbReference>
<dbReference type="OrthoDB" id="2747330at2759"/>
<dbReference type="FunFam" id="2.40.70.10:FF:000031">
    <property type="entry name" value="Aspartyl protease AED1"/>
    <property type="match status" value="1"/>
</dbReference>
<feature type="signal peptide" evidence="8">
    <location>
        <begin position="1"/>
        <end position="25"/>
    </location>
</feature>
<dbReference type="PROSITE" id="PS51767">
    <property type="entry name" value="PEPTIDASE_A1"/>
    <property type="match status" value="1"/>
</dbReference>
<accession>A0A1S2YXK9</accession>
<dbReference type="GO" id="GO:0005576">
    <property type="term" value="C:extracellular region"/>
    <property type="evidence" value="ECO:0007669"/>
    <property type="project" value="UniProtKB-SubCell"/>
</dbReference>
<keyword evidence="5" id="KW-0064">Aspartyl protease</keyword>
<dbReference type="STRING" id="3827.A0A1S2YXK9"/>
<feature type="domain" description="Peptidase A1" evidence="9">
    <location>
        <begin position="78"/>
        <end position="413"/>
    </location>
</feature>
<dbReference type="GO" id="GO:0004190">
    <property type="term" value="F:aspartic-type endopeptidase activity"/>
    <property type="evidence" value="ECO:0007669"/>
    <property type="project" value="UniProtKB-KW"/>
</dbReference>
<protein>
    <submittedName>
        <fullName evidence="11">Aspartic proteinase CDR1-like</fullName>
    </submittedName>
</protein>
<dbReference type="CDD" id="cd05476">
    <property type="entry name" value="pepsin_A_like_plant"/>
    <property type="match status" value="1"/>
</dbReference>
<dbReference type="PaxDb" id="3827-XP_004511546.1"/>
<evidence type="ECO:0000256" key="1">
    <source>
        <dbReference type="ARBA" id="ARBA00004613"/>
    </source>
</evidence>
<evidence type="ECO:0000256" key="5">
    <source>
        <dbReference type="ARBA" id="ARBA00022750"/>
    </source>
</evidence>
<evidence type="ECO:0000256" key="6">
    <source>
        <dbReference type="ARBA" id="ARBA00022801"/>
    </source>
</evidence>
<reference evidence="10" key="1">
    <citation type="journal article" date="2013" name="Nat. Biotechnol.">
        <title>Draft genome sequence of chickpea (Cicer arietinum) provides a resource for trait improvement.</title>
        <authorList>
            <person name="Varshney R.K."/>
            <person name="Song C."/>
            <person name="Saxena R.K."/>
            <person name="Azam S."/>
            <person name="Yu S."/>
            <person name="Sharpe A.G."/>
            <person name="Cannon S."/>
            <person name="Baek J."/>
            <person name="Rosen B.D."/>
            <person name="Tar'an B."/>
            <person name="Millan T."/>
            <person name="Zhang X."/>
            <person name="Ramsay L.D."/>
            <person name="Iwata A."/>
            <person name="Wang Y."/>
            <person name="Nelson W."/>
            <person name="Farmer A.D."/>
            <person name="Gaur P.M."/>
            <person name="Soderlund C."/>
            <person name="Penmetsa R.V."/>
            <person name="Xu C."/>
            <person name="Bharti A.K."/>
            <person name="He W."/>
            <person name="Winter P."/>
            <person name="Zhao S."/>
            <person name="Hane J.K."/>
            <person name="Carrasquilla-Garcia N."/>
            <person name="Condie J.A."/>
            <person name="Upadhyaya H.D."/>
            <person name="Luo M.C."/>
            <person name="Thudi M."/>
            <person name="Gowda C.L."/>
            <person name="Singh N.P."/>
            <person name="Lichtenzveig J."/>
            <person name="Gali K.K."/>
            <person name="Rubio J."/>
            <person name="Nadarajan N."/>
            <person name="Dolezel J."/>
            <person name="Bansal K.C."/>
            <person name="Xu X."/>
            <person name="Edwards D."/>
            <person name="Zhang G."/>
            <person name="Kahl G."/>
            <person name="Gil J."/>
            <person name="Singh K.B."/>
            <person name="Datta S.K."/>
            <person name="Jackson S.A."/>
            <person name="Wang J."/>
            <person name="Cook D.R."/>
        </authorList>
    </citation>
    <scope>NUCLEOTIDE SEQUENCE [LARGE SCALE GENOMIC DNA]</scope>
    <source>
        <strain evidence="10">cv. CDC Frontier</strain>
    </source>
</reference>
<dbReference type="AlphaFoldDB" id="A0A1S2YXK9"/>
<comment type="similarity">
    <text evidence="2">Belongs to the peptidase A1 family.</text>
</comment>
<organism evidence="10 11">
    <name type="scientific">Cicer arietinum</name>
    <name type="common">Chickpea</name>
    <name type="synonym">Garbanzo</name>
    <dbReference type="NCBI Taxonomy" id="3827"/>
    <lineage>
        <taxon>Eukaryota</taxon>
        <taxon>Viridiplantae</taxon>
        <taxon>Streptophyta</taxon>
        <taxon>Embryophyta</taxon>
        <taxon>Tracheophyta</taxon>
        <taxon>Spermatophyta</taxon>
        <taxon>Magnoliopsida</taxon>
        <taxon>eudicotyledons</taxon>
        <taxon>Gunneridae</taxon>
        <taxon>Pentapetalae</taxon>
        <taxon>rosids</taxon>
        <taxon>fabids</taxon>
        <taxon>Fabales</taxon>
        <taxon>Fabaceae</taxon>
        <taxon>Papilionoideae</taxon>
        <taxon>50 kb inversion clade</taxon>
        <taxon>NPAAA clade</taxon>
        <taxon>Hologalegina</taxon>
        <taxon>IRL clade</taxon>
        <taxon>Cicereae</taxon>
        <taxon>Cicer</taxon>
    </lineage>
</organism>
<dbReference type="GeneID" id="101514210"/>
<dbReference type="Pfam" id="PF14541">
    <property type="entry name" value="TAXi_C"/>
    <property type="match status" value="1"/>
</dbReference>
<dbReference type="InterPro" id="IPR032799">
    <property type="entry name" value="TAXi_C"/>
</dbReference>
<comment type="subcellular location">
    <subcellularLocation>
        <location evidence="1">Secreted</location>
    </subcellularLocation>
</comment>
<dbReference type="InterPro" id="IPR021109">
    <property type="entry name" value="Peptidase_aspartic_dom_sf"/>
</dbReference>
<evidence type="ECO:0000256" key="4">
    <source>
        <dbReference type="ARBA" id="ARBA00022670"/>
    </source>
</evidence>
<keyword evidence="10" id="KW-1185">Reference proteome</keyword>
<dbReference type="PANTHER" id="PTHR47967">
    <property type="entry name" value="OS07G0603500 PROTEIN-RELATED"/>
    <property type="match status" value="1"/>
</dbReference>
<evidence type="ECO:0000256" key="7">
    <source>
        <dbReference type="ARBA" id="ARBA00023180"/>
    </source>
</evidence>
<evidence type="ECO:0000313" key="10">
    <source>
        <dbReference type="Proteomes" id="UP000087171"/>
    </source>
</evidence>
<dbReference type="PANTHER" id="PTHR47967:SF86">
    <property type="entry name" value="EUKARYOTIC ASPARTYL PROTEASE FAMILY PROTEIN"/>
    <property type="match status" value="1"/>
</dbReference>
<sequence length="420" mass="46625">MANILCFHLLFFVLYMFLSQTPIESYSTGLSFKLIHKNSPNSPFYKSDNSHKNKFHSFYQVPKKSHPYTRVTSNNGDYLMKLTLGTPPVDIYGLVDTGSALVWAQCAPCWRCYRQKNPMFKPLRSKTYSPIPCDSEQCSFFGNSCSPENLCAYSYRYADSSVTNGVLSKETITFSSSNDEPVVIGDIIFGCGHSNSGTFNENDMGIIGMDGGPLSLVSQMGKIYGRKRFSQCLVPFHTDTHISGTISFGEDSDVSGEGVVTTPLVSAGSRTSYLVTLEGISVGHTFVPFNSPEMLFKGNIMIDSGTPSTYLPQEFYDRLVEELKTQISLVPIEGLRTLLCYRSETNLEGPILTVHFEGADVQLMPIQNFIPRKEGVFCFAMAGTTDGMYIFGNFAQSNILIGFDLDRKIVSFKPTDCTNH</sequence>